<keyword evidence="3" id="KW-1185">Reference proteome</keyword>
<protein>
    <recommendedName>
        <fullName evidence="1">INTS8 TPR repeats domain-containing protein</fullName>
    </recommendedName>
</protein>
<dbReference type="Proteomes" id="UP001212152">
    <property type="component" value="Unassembled WGS sequence"/>
</dbReference>
<name>A0AAD5TDK1_9FUNG</name>
<dbReference type="InterPro" id="IPR057980">
    <property type="entry name" value="TPR_INTS8"/>
</dbReference>
<feature type="domain" description="INTS8 TPR repeats" evidence="1">
    <location>
        <begin position="309"/>
        <end position="390"/>
    </location>
</feature>
<accession>A0AAD5TDK1</accession>
<evidence type="ECO:0000313" key="3">
    <source>
        <dbReference type="Proteomes" id="UP001212152"/>
    </source>
</evidence>
<organism evidence="2 3">
    <name type="scientific">Geranomyces variabilis</name>
    <dbReference type="NCBI Taxonomy" id="109894"/>
    <lineage>
        <taxon>Eukaryota</taxon>
        <taxon>Fungi</taxon>
        <taxon>Fungi incertae sedis</taxon>
        <taxon>Chytridiomycota</taxon>
        <taxon>Chytridiomycota incertae sedis</taxon>
        <taxon>Chytridiomycetes</taxon>
        <taxon>Spizellomycetales</taxon>
        <taxon>Powellomycetaceae</taxon>
        <taxon>Geranomyces</taxon>
    </lineage>
</organism>
<gene>
    <name evidence="2" type="ORF">HDU87_007846</name>
</gene>
<evidence type="ECO:0000259" key="1">
    <source>
        <dbReference type="Pfam" id="PF25756"/>
    </source>
</evidence>
<comment type="caution">
    <text evidence="2">The sequence shown here is derived from an EMBL/GenBank/DDBJ whole genome shotgun (WGS) entry which is preliminary data.</text>
</comment>
<dbReference type="EMBL" id="JADGJQ010000077">
    <property type="protein sequence ID" value="KAJ3172758.1"/>
    <property type="molecule type" value="Genomic_DNA"/>
</dbReference>
<proteinExistence type="predicted"/>
<sequence length="440" mass="49204">MSVTSTDIDAKELTEKAKGLAVLTRCRQSGEYNSRPLEDLFRWDLSQKLIPTELKKAVVQEAYAKGYKEPAARLGVYIGLAAEGDADTMVNEVPALSVLALKTLPNSDRPFRDLVTMLDQISLAAHASESPDSRKHDFREQLTAFAELLCRRVDRREMWTALSAKQSMSEAFQTDCQNRTREQTLETLLKARTPAPITMPDQVMQLRMGLLTVLSDDDLHSLEKVNFGVSRPRLVKLLLEHVKHAHKQKDSGTSEKLLSHILRICGTQGDLLSQDEITELSLLMSAPAVHDVEGDPELRANDKEAYFALAEVSYAKKAYWTALSFYLDGLAVHSHNFAMTLLLDTDRQWLGEVMPRMSECAALCQEYFLAAVLSQLHPTPDSSIPFGLLDKALEAMVAGENQPGSQRDYVYLVEDRGYPDNVISTLWNLDLLEYAVGNSE</sequence>
<dbReference type="Pfam" id="PF25756">
    <property type="entry name" value="TPR_INTS8"/>
    <property type="match status" value="1"/>
</dbReference>
<evidence type="ECO:0000313" key="2">
    <source>
        <dbReference type="EMBL" id="KAJ3172758.1"/>
    </source>
</evidence>
<reference evidence="2" key="1">
    <citation type="submission" date="2020-05" db="EMBL/GenBank/DDBJ databases">
        <title>Phylogenomic resolution of chytrid fungi.</title>
        <authorList>
            <person name="Stajich J.E."/>
            <person name="Amses K."/>
            <person name="Simmons R."/>
            <person name="Seto K."/>
            <person name="Myers J."/>
            <person name="Bonds A."/>
            <person name="Quandt C.A."/>
            <person name="Barry K."/>
            <person name="Liu P."/>
            <person name="Grigoriev I."/>
            <person name="Longcore J.E."/>
            <person name="James T.Y."/>
        </authorList>
    </citation>
    <scope>NUCLEOTIDE SEQUENCE</scope>
    <source>
        <strain evidence="2">JEL0379</strain>
    </source>
</reference>
<dbReference type="AlphaFoldDB" id="A0AAD5TDK1"/>